<evidence type="ECO:0000313" key="2">
    <source>
        <dbReference type="Proteomes" id="UP000829398"/>
    </source>
</evidence>
<keyword evidence="2" id="KW-1185">Reference proteome</keyword>
<sequence length="459" mass="48905">MNRPPGGRNRQNWPNGPDLTHFPAIKPTATPPSRCPQTAGPVGRNGNGIGGPDHELRPKPESLLSGPRSCPFFAVQTVARLPPHPVPPDRWSRGTKRKLNRGPRSRVTAPSLRPPRPCAIAPRAPPPPTAPARTRPPHPPCADPAPGHEPPPGGPKPAKRAKRPRSYPFSGDPTAARLPPHLDAPGPPVPWDQTETESEARIMSYGRNGQSLLSGPQSCPFFAVQTVARLPPHPDVPGPLVPWDETETESGAPIMSYGPFFAAPEAVRYSPTGAPAADRNRPNPTTSPAVCRSPPRSPPGHEPPPGGPKSAKRAKWPRSYPFSGDQTAARLPPHLDAPGPPVPWDQTETESEARIMNYGRNRRSLLSGPRSSAPDLAHFSPFKLPRGYPLHPDAPGPLVPPDETETESGAPIMSYGPFFAAPEAVRYSPPGAPAADRTHPNPTTSPAVCQSRPTVPPGA</sequence>
<accession>A0ACB8J015</accession>
<proteinExistence type="predicted"/>
<reference evidence="2" key="1">
    <citation type="journal article" date="2023" name="Hortic. Res.">
        <title>A chromosome-level phased genome enabling allele-level studies in sweet orange: a case study on citrus Huanglongbing tolerance.</title>
        <authorList>
            <person name="Wu B."/>
            <person name="Yu Q."/>
            <person name="Deng Z."/>
            <person name="Duan Y."/>
            <person name="Luo F."/>
            <person name="Gmitter F. Jr."/>
        </authorList>
    </citation>
    <scope>NUCLEOTIDE SEQUENCE [LARGE SCALE GENOMIC DNA]</scope>
    <source>
        <strain evidence="2">cv. Valencia</strain>
    </source>
</reference>
<evidence type="ECO:0000313" key="1">
    <source>
        <dbReference type="EMBL" id="KAH9711097.1"/>
    </source>
</evidence>
<organism evidence="1 2">
    <name type="scientific">Citrus sinensis</name>
    <name type="common">Sweet orange</name>
    <name type="synonym">Citrus aurantium var. sinensis</name>
    <dbReference type="NCBI Taxonomy" id="2711"/>
    <lineage>
        <taxon>Eukaryota</taxon>
        <taxon>Viridiplantae</taxon>
        <taxon>Streptophyta</taxon>
        <taxon>Embryophyta</taxon>
        <taxon>Tracheophyta</taxon>
        <taxon>Spermatophyta</taxon>
        <taxon>Magnoliopsida</taxon>
        <taxon>eudicotyledons</taxon>
        <taxon>Gunneridae</taxon>
        <taxon>Pentapetalae</taxon>
        <taxon>rosids</taxon>
        <taxon>malvids</taxon>
        <taxon>Sapindales</taxon>
        <taxon>Rutaceae</taxon>
        <taxon>Aurantioideae</taxon>
        <taxon>Citrus</taxon>
    </lineage>
</organism>
<name>A0ACB8J015_CITSI</name>
<dbReference type="EMBL" id="CM039176">
    <property type="protein sequence ID" value="KAH9711097.1"/>
    <property type="molecule type" value="Genomic_DNA"/>
</dbReference>
<gene>
    <name evidence="1" type="ORF">KPL71_019650</name>
</gene>
<comment type="caution">
    <text evidence="1">The sequence shown here is derived from an EMBL/GenBank/DDBJ whole genome shotgun (WGS) entry which is preliminary data.</text>
</comment>
<protein>
    <submittedName>
        <fullName evidence="1">Uncharacterized protein</fullName>
    </submittedName>
</protein>
<dbReference type="Proteomes" id="UP000829398">
    <property type="component" value="Chromosome 7"/>
</dbReference>